<accession>A0A426Y2B7</accession>
<dbReference type="EMBL" id="AMZH03015546">
    <property type="protein sequence ID" value="RRT45882.1"/>
    <property type="molecule type" value="Genomic_DNA"/>
</dbReference>
<evidence type="ECO:0000313" key="1">
    <source>
        <dbReference type="EMBL" id="RRT45882.1"/>
    </source>
</evidence>
<dbReference type="Proteomes" id="UP000287651">
    <property type="component" value="Unassembled WGS sequence"/>
</dbReference>
<evidence type="ECO:0000313" key="2">
    <source>
        <dbReference type="Proteomes" id="UP000287651"/>
    </source>
</evidence>
<gene>
    <name evidence="1" type="ORF">B296_00009920</name>
</gene>
<sequence>MKKYDGHKLCSKSRFDRFFVRHLVNGFNVDWKLQNFLFSSWFTYWLLWE</sequence>
<protein>
    <submittedName>
        <fullName evidence="1">Uncharacterized protein</fullName>
    </submittedName>
</protein>
<organism evidence="1 2">
    <name type="scientific">Ensete ventricosum</name>
    <name type="common">Abyssinian banana</name>
    <name type="synonym">Musa ensete</name>
    <dbReference type="NCBI Taxonomy" id="4639"/>
    <lineage>
        <taxon>Eukaryota</taxon>
        <taxon>Viridiplantae</taxon>
        <taxon>Streptophyta</taxon>
        <taxon>Embryophyta</taxon>
        <taxon>Tracheophyta</taxon>
        <taxon>Spermatophyta</taxon>
        <taxon>Magnoliopsida</taxon>
        <taxon>Liliopsida</taxon>
        <taxon>Zingiberales</taxon>
        <taxon>Musaceae</taxon>
        <taxon>Ensete</taxon>
    </lineage>
</organism>
<comment type="caution">
    <text evidence="1">The sequence shown here is derived from an EMBL/GenBank/DDBJ whole genome shotgun (WGS) entry which is preliminary data.</text>
</comment>
<name>A0A426Y2B7_ENSVE</name>
<reference evidence="1 2" key="1">
    <citation type="journal article" date="2014" name="Agronomy (Basel)">
        <title>A Draft Genome Sequence for Ensete ventricosum, the Drought-Tolerant Tree Against Hunger.</title>
        <authorList>
            <person name="Harrison J."/>
            <person name="Moore K.A."/>
            <person name="Paszkiewicz K."/>
            <person name="Jones T."/>
            <person name="Grant M."/>
            <person name="Ambacheew D."/>
            <person name="Muzemil S."/>
            <person name="Studholme D.J."/>
        </authorList>
    </citation>
    <scope>NUCLEOTIDE SEQUENCE [LARGE SCALE GENOMIC DNA]</scope>
</reference>
<proteinExistence type="predicted"/>
<dbReference type="AlphaFoldDB" id="A0A426Y2B7"/>